<evidence type="ECO:0000313" key="1">
    <source>
        <dbReference type="EMBL" id="KAJ8880157.1"/>
    </source>
</evidence>
<reference evidence="1 2" key="1">
    <citation type="submission" date="2023-02" db="EMBL/GenBank/DDBJ databases">
        <title>LHISI_Scaffold_Assembly.</title>
        <authorList>
            <person name="Stuart O.P."/>
            <person name="Cleave R."/>
            <person name="Magrath M.J.L."/>
            <person name="Mikheyev A.S."/>
        </authorList>
    </citation>
    <scope>NUCLEOTIDE SEQUENCE [LARGE SCALE GENOMIC DNA]</scope>
    <source>
        <strain evidence="1">Daus_M_001</strain>
        <tissue evidence="1">Leg muscle</tissue>
    </source>
</reference>
<evidence type="ECO:0000313" key="2">
    <source>
        <dbReference type="Proteomes" id="UP001159363"/>
    </source>
</evidence>
<gene>
    <name evidence="1" type="ORF">PR048_016622</name>
</gene>
<dbReference type="Proteomes" id="UP001159363">
    <property type="component" value="Chromosome 5"/>
</dbReference>
<dbReference type="EMBL" id="JARBHB010000006">
    <property type="protein sequence ID" value="KAJ8880157.1"/>
    <property type="molecule type" value="Genomic_DNA"/>
</dbReference>
<organism evidence="1 2">
    <name type="scientific">Dryococelus australis</name>
    <dbReference type="NCBI Taxonomy" id="614101"/>
    <lineage>
        <taxon>Eukaryota</taxon>
        <taxon>Metazoa</taxon>
        <taxon>Ecdysozoa</taxon>
        <taxon>Arthropoda</taxon>
        <taxon>Hexapoda</taxon>
        <taxon>Insecta</taxon>
        <taxon>Pterygota</taxon>
        <taxon>Neoptera</taxon>
        <taxon>Polyneoptera</taxon>
        <taxon>Phasmatodea</taxon>
        <taxon>Verophasmatodea</taxon>
        <taxon>Anareolatae</taxon>
        <taxon>Phasmatidae</taxon>
        <taxon>Eurycanthinae</taxon>
        <taxon>Dryococelus</taxon>
    </lineage>
</organism>
<proteinExistence type="predicted"/>
<accession>A0ABQ9H777</accession>
<keyword evidence="2" id="KW-1185">Reference proteome</keyword>
<sequence length="78" mass="8481">MLTWFVGATDRGGVVVRLLASYQGEPSSIPGEVVYESCRTMPLVSGFSRGSPVSPALSFRRCSILASLHPHRLSRSRC</sequence>
<name>A0ABQ9H777_9NEOP</name>
<comment type="caution">
    <text evidence="1">The sequence shown here is derived from an EMBL/GenBank/DDBJ whole genome shotgun (WGS) entry which is preliminary data.</text>
</comment>
<protein>
    <submittedName>
        <fullName evidence="1">Uncharacterized protein</fullName>
    </submittedName>
</protein>